<evidence type="ECO:0000313" key="1">
    <source>
        <dbReference type="EMBL" id="GKT37458.1"/>
    </source>
</evidence>
<reference evidence="1" key="1">
    <citation type="submission" date="2022-03" db="EMBL/GenBank/DDBJ databases">
        <title>Draft genome sequence of Aduncisulcus paluster, a free-living microaerophilic Fornicata.</title>
        <authorList>
            <person name="Yuyama I."/>
            <person name="Kume K."/>
            <person name="Tamura T."/>
            <person name="Inagaki Y."/>
            <person name="Hashimoto T."/>
        </authorList>
    </citation>
    <scope>NUCLEOTIDE SEQUENCE</scope>
    <source>
        <strain evidence="1">NY0171</strain>
    </source>
</reference>
<evidence type="ECO:0008006" key="3">
    <source>
        <dbReference type="Google" id="ProtNLM"/>
    </source>
</evidence>
<comment type="caution">
    <text evidence="1">The sequence shown here is derived from an EMBL/GenBank/DDBJ whole genome shotgun (WGS) entry which is preliminary data.</text>
</comment>
<dbReference type="EMBL" id="BQXS01004639">
    <property type="protein sequence ID" value="GKT37458.1"/>
    <property type="molecule type" value="Genomic_DNA"/>
</dbReference>
<keyword evidence="2" id="KW-1185">Reference proteome</keyword>
<protein>
    <recommendedName>
        <fullName evidence="3">DNA cytosine methyltransferase</fullName>
    </recommendedName>
</protein>
<name>A0ABQ5KYE0_9EUKA</name>
<proteinExistence type="predicted"/>
<feature type="non-terminal residue" evidence="1">
    <location>
        <position position="1"/>
    </location>
</feature>
<sequence length="56" mass="5975">RERIGNAVPPPAAQAIAEVMGQTLLLAWSGETFAMSSMPIWVQPFVAGMMVEVASE</sequence>
<gene>
    <name evidence="1" type="ORF">ADUPG1_003396</name>
</gene>
<evidence type="ECO:0000313" key="2">
    <source>
        <dbReference type="Proteomes" id="UP001057375"/>
    </source>
</evidence>
<accession>A0ABQ5KYE0</accession>
<dbReference type="Proteomes" id="UP001057375">
    <property type="component" value="Unassembled WGS sequence"/>
</dbReference>
<organism evidence="1 2">
    <name type="scientific">Aduncisulcus paluster</name>
    <dbReference type="NCBI Taxonomy" id="2918883"/>
    <lineage>
        <taxon>Eukaryota</taxon>
        <taxon>Metamonada</taxon>
        <taxon>Carpediemonas-like organisms</taxon>
        <taxon>Aduncisulcus</taxon>
    </lineage>
</organism>